<evidence type="ECO:0000313" key="3">
    <source>
        <dbReference type="EMBL" id="MBB3328017.1"/>
    </source>
</evidence>
<gene>
    <name evidence="3" type="ORF">FHX39_002961</name>
</gene>
<keyword evidence="1" id="KW-0560">Oxidoreductase</keyword>
<dbReference type="InterPro" id="IPR036291">
    <property type="entry name" value="NAD(P)-bd_dom_sf"/>
</dbReference>
<dbReference type="SUPFAM" id="SSF51735">
    <property type="entry name" value="NAD(P)-binding Rossmann-fold domains"/>
    <property type="match status" value="1"/>
</dbReference>
<sequence>MKIGVIGTGQFAGSFIHLWQLHPDVEAVYVTDLVPERAAEHVTRYGLAGSFGSVEELLASECDTVAVFTQRWTHAELVLQALDAGKNVYSAVPMALAVDEIAAIVRKVEETGLIYMMGETSYYNPAVVWARAQRAKGAFGRVFYAEGDYVHDMDNGFYAAYQFSGGDAWKSTASYPPMLYPTHAVGGVLGVLPTHATSVSCLGIPDDRGDGVFDADVSLWGNEFSNMTALFQLADGGTMRTNEFRRVGHPARVHESRFRFYGTDGVMEQTSTGASWSTRDEIDDIGELFRTYTHKGVVTDPTVLEGIDPALRHSFESGMAKVHDRTRLPVEFEGAPNGHEGSHHFLADDFVRAVTTKTQPPVNAWRAARFTLPGIVAWDSANKDGERLDVPDFGDGPADPGWG</sequence>
<organism evidence="3 4">
    <name type="scientific">Microlunatus antarcticus</name>
    <dbReference type="NCBI Taxonomy" id="53388"/>
    <lineage>
        <taxon>Bacteria</taxon>
        <taxon>Bacillati</taxon>
        <taxon>Actinomycetota</taxon>
        <taxon>Actinomycetes</taxon>
        <taxon>Propionibacteriales</taxon>
        <taxon>Propionibacteriaceae</taxon>
        <taxon>Microlunatus</taxon>
    </lineage>
</organism>
<proteinExistence type="predicted"/>
<dbReference type="GO" id="GO:0016491">
    <property type="term" value="F:oxidoreductase activity"/>
    <property type="evidence" value="ECO:0007669"/>
    <property type="project" value="UniProtKB-KW"/>
</dbReference>
<dbReference type="Gene3D" id="3.40.50.720">
    <property type="entry name" value="NAD(P)-binding Rossmann-like Domain"/>
    <property type="match status" value="1"/>
</dbReference>
<feature type="domain" description="Gfo/Idh/MocA-like oxidoreductase N-terminal" evidence="2">
    <location>
        <begin position="1"/>
        <end position="118"/>
    </location>
</feature>
<evidence type="ECO:0000256" key="1">
    <source>
        <dbReference type="ARBA" id="ARBA00023002"/>
    </source>
</evidence>
<accession>A0A7W5JXA0</accession>
<dbReference type="EMBL" id="JACHZG010000001">
    <property type="protein sequence ID" value="MBB3328017.1"/>
    <property type="molecule type" value="Genomic_DNA"/>
</dbReference>
<dbReference type="PANTHER" id="PTHR43818">
    <property type="entry name" value="BCDNA.GH03377"/>
    <property type="match status" value="1"/>
</dbReference>
<dbReference type="RefSeq" id="WP_183339626.1">
    <property type="nucleotide sequence ID" value="NZ_JACHZG010000001.1"/>
</dbReference>
<keyword evidence="4" id="KW-1185">Reference proteome</keyword>
<evidence type="ECO:0000313" key="4">
    <source>
        <dbReference type="Proteomes" id="UP000565572"/>
    </source>
</evidence>
<dbReference type="SUPFAM" id="SSF55347">
    <property type="entry name" value="Glyceraldehyde-3-phosphate dehydrogenase-like, C-terminal domain"/>
    <property type="match status" value="1"/>
</dbReference>
<dbReference type="InterPro" id="IPR000683">
    <property type="entry name" value="Gfo/Idh/MocA-like_OxRdtase_N"/>
</dbReference>
<dbReference type="PANTHER" id="PTHR43818:SF11">
    <property type="entry name" value="BCDNA.GH03377"/>
    <property type="match status" value="1"/>
</dbReference>
<name>A0A7W5JXA0_9ACTN</name>
<reference evidence="3 4" key="1">
    <citation type="submission" date="2020-08" db="EMBL/GenBank/DDBJ databases">
        <title>Sequencing the genomes of 1000 actinobacteria strains.</title>
        <authorList>
            <person name="Klenk H.-P."/>
        </authorList>
    </citation>
    <scope>NUCLEOTIDE SEQUENCE [LARGE SCALE GENOMIC DNA]</scope>
    <source>
        <strain evidence="3 4">DSM 11053</strain>
    </source>
</reference>
<dbReference type="Gene3D" id="3.30.360.10">
    <property type="entry name" value="Dihydrodipicolinate Reductase, domain 2"/>
    <property type="match status" value="1"/>
</dbReference>
<dbReference type="Pfam" id="PF01408">
    <property type="entry name" value="GFO_IDH_MocA"/>
    <property type="match status" value="1"/>
</dbReference>
<dbReference type="GO" id="GO:0000166">
    <property type="term" value="F:nucleotide binding"/>
    <property type="evidence" value="ECO:0007669"/>
    <property type="project" value="InterPro"/>
</dbReference>
<dbReference type="InterPro" id="IPR050463">
    <property type="entry name" value="Gfo/Idh/MocA_oxidrdct_glycsds"/>
</dbReference>
<protein>
    <submittedName>
        <fullName evidence="3">Putative dehydrogenase</fullName>
    </submittedName>
</protein>
<dbReference type="Proteomes" id="UP000565572">
    <property type="component" value="Unassembled WGS sequence"/>
</dbReference>
<dbReference type="AlphaFoldDB" id="A0A7W5JXA0"/>
<comment type="caution">
    <text evidence="3">The sequence shown here is derived from an EMBL/GenBank/DDBJ whole genome shotgun (WGS) entry which is preliminary data.</text>
</comment>
<evidence type="ECO:0000259" key="2">
    <source>
        <dbReference type="Pfam" id="PF01408"/>
    </source>
</evidence>